<dbReference type="EMBL" id="SRLO01000329">
    <property type="protein sequence ID" value="TNN60729.1"/>
    <property type="molecule type" value="Genomic_DNA"/>
</dbReference>
<dbReference type="AlphaFoldDB" id="A0A4Z2H4P2"/>
<name>A0A4Z2H4P2_9TELE</name>
<keyword evidence="2" id="KW-1185">Reference proteome</keyword>
<reference evidence="1 2" key="1">
    <citation type="submission" date="2019-03" db="EMBL/GenBank/DDBJ databases">
        <title>First draft genome of Liparis tanakae, snailfish: a comprehensive survey of snailfish specific genes.</title>
        <authorList>
            <person name="Kim W."/>
            <person name="Song I."/>
            <person name="Jeong J.-H."/>
            <person name="Kim D."/>
            <person name="Kim S."/>
            <person name="Ryu S."/>
            <person name="Song J.Y."/>
            <person name="Lee S.K."/>
        </authorList>
    </citation>
    <scope>NUCLEOTIDE SEQUENCE [LARGE SCALE GENOMIC DNA]</scope>
    <source>
        <tissue evidence="1">Muscle</tissue>
    </source>
</reference>
<organism evidence="1 2">
    <name type="scientific">Liparis tanakae</name>
    <name type="common">Tanaka's snailfish</name>
    <dbReference type="NCBI Taxonomy" id="230148"/>
    <lineage>
        <taxon>Eukaryota</taxon>
        <taxon>Metazoa</taxon>
        <taxon>Chordata</taxon>
        <taxon>Craniata</taxon>
        <taxon>Vertebrata</taxon>
        <taxon>Euteleostomi</taxon>
        <taxon>Actinopterygii</taxon>
        <taxon>Neopterygii</taxon>
        <taxon>Teleostei</taxon>
        <taxon>Neoteleostei</taxon>
        <taxon>Acanthomorphata</taxon>
        <taxon>Eupercaria</taxon>
        <taxon>Perciformes</taxon>
        <taxon>Cottioidei</taxon>
        <taxon>Cottales</taxon>
        <taxon>Liparidae</taxon>
        <taxon>Liparis</taxon>
    </lineage>
</organism>
<gene>
    <name evidence="1" type="ORF">EYF80_029073</name>
</gene>
<proteinExistence type="predicted"/>
<evidence type="ECO:0000313" key="1">
    <source>
        <dbReference type="EMBL" id="TNN60729.1"/>
    </source>
</evidence>
<dbReference type="Proteomes" id="UP000314294">
    <property type="component" value="Unassembled WGS sequence"/>
</dbReference>
<protein>
    <submittedName>
        <fullName evidence="1">Uncharacterized protein</fullName>
    </submittedName>
</protein>
<accession>A0A4Z2H4P2</accession>
<evidence type="ECO:0000313" key="2">
    <source>
        <dbReference type="Proteomes" id="UP000314294"/>
    </source>
</evidence>
<comment type="caution">
    <text evidence="1">The sequence shown here is derived from an EMBL/GenBank/DDBJ whole genome shotgun (WGS) entry which is preliminary data.</text>
</comment>
<sequence length="132" mass="13836">MGTVVTADLVMARLLPPTQATPPTAAPTTPLVTLKRPPVTRHIMLGAATTWSFPEIVSEISSPLGALATLTLCGLGVDGLGLGLVRGHAGAGLRLHDHAVHVLGNTGKKSRVYSERTHITLQHTRNAGNREV</sequence>